<dbReference type="EMBL" id="CABVIK010000011">
    <property type="protein sequence ID" value="VVP15936.1"/>
    <property type="molecule type" value="Genomic_DNA"/>
</dbReference>
<keyword evidence="1" id="KW-0732">Signal</keyword>
<feature type="chain" id="PRO_5022912155" description="DUF4348 domain-containing protein" evidence="1">
    <location>
        <begin position="26"/>
        <end position="145"/>
    </location>
</feature>
<accession>A0A5E7LRA9</accession>
<evidence type="ECO:0008006" key="4">
    <source>
        <dbReference type="Google" id="ProtNLM"/>
    </source>
</evidence>
<dbReference type="RefSeq" id="WP_154502251.1">
    <property type="nucleotide sequence ID" value="NZ_CABVIK010000011.1"/>
</dbReference>
<evidence type="ECO:0000313" key="3">
    <source>
        <dbReference type="Proteomes" id="UP000349468"/>
    </source>
</evidence>
<evidence type="ECO:0000256" key="1">
    <source>
        <dbReference type="SAM" id="SignalP"/>
    </source>
</evidence>
<reference evidence="2 3" key="1">
    <citation type="submission" date="2019-09" db="EMBL/GenBank/DDBJ databases">
        <authorList>
            <person name="Chandra G."/>
            <person name="Truman W A."/>
        </authorList>
    </citation>
    <scope>NUCLEOTIDE SEQUENCE [LARGE SCALE GENOMIC DNA]</scope>
    <source>
        <strain evidence="2">PS870</strain>
    </source>
</reference>
<name>A0A5E7LRA9_PSEFL</name>
<sequence length="145" mass="16541" precursor="true">MKAQQRFCFFMLATMLGLFSISVQAASSSATLCPSKEFTKFLVAFTESSSVQEEFTNLPLKKIITVDAEPEPKQEAILIEKMKMVFPVIPDKKRREETGLKLQVLDSTSEEAAVKLEKPDTDYQVIYVFKFSSCWFLDEVKDYSL</sequence>
<gene>
    <name evidence="2" type="ORF">PS870_03556</name>
</gene>
<dbReference type="Proteomes" id="UP000349468">
    <property type="component" value="Unassembled WGS sequence"/>
</dbReference>
<evidence type="ECO:0000313" key="2">
    <source>
        <dbReference type="EMBL" id="VVP15936.1"/>
    </source>
</evidence>
<protein>
    <recommendedName>
        <fullName evidence="4">DUF4348 domain-containing protein</fullName>
    </recommendedName>
</protein>
<proteinExistence type="predicted"/>
<organism evidence="2 3">
    <name type="scientific">Pseudomonas fluorescens</name>
    <dbReference type="NCBI Taxonomy" id="294"/>
    <lineage>
        <taxon>Bacteria</taxon>
        <taxon>Pseudomonadati</taxon>
        <taxon>Pseudomonadota</taxon>
        <taxon>Gammaproteobacteria</taxon>
        <taxon>Pseudomonadales</taxon>
        <taxon>Pseudomonadaceae</taxon>
        <taxon>Pseudomonas</taxon>
    </lineage>
</organism>
<dbReference type="AlphaFoldDB" id="A0A5E7LRA9"/>
<feature type="signal peptide" evidence="1">
    <location>
        <begin position="1"/>
        <end position="25"/>
    </location>
</feature>